<keyword evidence="3" id="KW-1185">Reference proteome</keyword>
<keyword evidence="2" id="KW-0489">Methyltransferase</keyword>
<reference evidence="2 3" key="1">
    <citation type="journal article" date="2014" name="Genome Announc.">
        <title>Draft genome sequences of eight enterohepatic helicobacter species isolated from both laboratory and wild rodents.</title>
        <authorList>
            <person name="Sheh A."/>
            <person name="Shen Z."/>
            <person name="Fox J.G."/>
        </authorList>
    </citation>
    <scope>NUCLEOTIDE SEQUENCE [LARGE SCALE GENOMIC DNA]</scope>
    <source>
        <strain evidence="2 3">MIT 09-6949</strain>
    </source>
</reference>
<comment type="caution">
    <text evidence="2">The sequence shown here is derived from an EMBL/GenBank/DDBJ whole genome shotgun (WGS) entry which is preliminary data.</text>
</comment>
<dbReference type="Pfam" id="PF05050">
    <property type="entry name" value="Methyltransf_21"/>
    <property type="match status" value="1"/>
</dbReference>
<dbReference type="PANTHER" id="PTHR34009:SF2">
    <property type="entry name" value="PROTEIN STAR"/>
    <property type="match status" value="1"/>
</dbReference>
<gene>
    <name evidence="2" type="ORF">LS71_002975</name>
</gene>
<organism evidence="2 3">
    <name type="scientific">Helicobacter jaachi</name>
    <dbReference type="NCBI Taxonomy" id="1677920"/>
    <lineage>
        <taxon>Bacteria</taxon>
        <taxon>Pseudomonadati</taxon>
        <taxon>Campylobacterota</taxon>
        <taxon>Epsilonproteobacteria</taxon>
        <taxon>Campylobacterales</taxon>
        <taxon>Helicobacteraceae</taxon>
        <taxon>Helicobacter</taxon>
    </lineage>
</organism>
<dbReference type="InterPro" id="IPR029063">
    <property type="entry name" value="SAM-dependent_MTases_sf"/>
</dbReference>
<dbReference type="SUPFAM" id="SSF53335">
    <property type="entry name" value="S-adenosyl-L-methionine-dependent methyltransferases"/>
    <property type="match status" value="1"/>
</dbReference>
<accession>A0A4V6I2W1</accession>
<dbReference type="GO" id="GO:0008168">
    <property type="term" value="F:methyltransferase activity"/>
    <property type="evidence" value="ECO:0007669"/>
    <property type="project" value="UniProtKB-KW"/>
</dbReference>
<dbReference type="PANTHER" id="PTHR34009">
    <property type="entry name" value="PROTEIN STAR"/>
    <property type="match status" value="1"/>
</dbReference>
<dbReference type="Gene3D" id="3.40.50.150">
    <property type="entry name" value="Vaccinia Virus protein VP39"/>
    <property type="match status" value="1"/>
</dbReference>
<proteinExistence type="predicted"/>
<dbReference type="GO" id="GO:0006888">
    <property type="term" value="P:endoplasmic reticulum to Golgi vesicle-mediated transport"/>
    <property type="evidence" value="ECO:0007669"/>
    <property type="project" value="TreeGrafter"/>
</dbReference>
<dbReference type="AlphaFoldDB" id="A0A4V6I2W1"/>
<sequence>MFKTILKKILPRRLWLLLVNLKDLYITRFRVESYALNGEDLILREMLGHKMGFYVDVGAHHPFRFSNTYFFYKQGWRGINIDAMPNSMKLFERFRPRDINIECGITFNGGGGNMIYYSFNEPALNGFTPILEHKYDSHPLYKLVEKISIPTYTLEATLDKYLPPHTSIDFLSVDVEGLDLEVLQSNNWDKYRPRIILIECWDSDLENVYQSEIYTFLAQRKYKLFAKTMNTLIFESSLHE</sequence>
<protein>
    <submittedName>
        <fullName evidence="2">FkbM family methyltransferase</fullName>
    </submittedName>
</protein>
<dbReference type="Proteomes" id="UP000029733">
    <property type="component" value="Unassembled WGS sequence"/>
</dbReference>
<dbReference type="EMBL" id="JRPR02000001">
    <property type="protein sequence ID" value="TLD97712.1"/>
    <property type="molecule type" value="Genomic_DNA"/>
</dbReference>
<evidence type="ECO:0000313" key="3">
    <source>
        <dbReference type="Proteomes" id="UP000029733"/>
    </source>
</evidence>
<dbReference type="InterPro" id="IPR053202">
    <property type="entry name" value="EGF_Rcpt_Signaling_Reg"/>
</dbReference>
<dbReference type="GO" id="GO:0016197">
    <property type="term" value="P:endosomal transport"/>
    <property type="evidence" value="ECO:0007669"/>
    <property type="project" value="TreeGrafter"/>
</dbReference>
<dbReference type="OrthoDB" id="9810122at2"/>
<dbReference type="GO" id="GO:0005737">
    <property type="term" value="C:cytoplasm"/>
    <property type="evidence" value="ECO:0007669"/>
    <property type="project" value="GOC"/>
</dbReference>
<evidence type="ECO:0000313" key="2">
    <source>
        <dbReference type="EMBL" id="TLD97712.1"/>
    </source>
</evidence>
<dbReference type="InterPro" id="IPR006342">
    <property type="entry name" value="FkbM_mtfrase"/>
</dbReference>
<dbReference type="GO" id="GO:0005886">
    <property type="term" value="C:plasma membrane"/>
    <property type="evidence" value="ECO:0007669"/>
    <property type="project" value="TreeGrafter"/>
</dbReference>
<name>A0A4V6I2W1_9HELI</name>
<dbReference type="RefSeq" id="WP_034353888.1">
    <property type="nucleotide sequence ID" value="NZ_JRPR02000001.1"/>
</dbReference>
<feature type="domain" description="Methyltransferase FkbM" evidence="1">
    <location>
        <begin position="56"/>
        <end position="224"/>
    </location>
</feature>
<keyword evidence="2" id="KW-0808">Transferase</keyword>
<dbReference type="GO" id="GO:0032259">
    <property type="term" value="P:methylation"/>
    <property type="evidence" value="ECO:0007669"/>
    <property type="project" value="UniProtKB-KW"/>
</dbReference>
<dbReference type="STRING" id="1677920.LS71_03825"/>
<evidence type="ECO:0000259" key="1">
    <source>
        <dbReference type="Pfam" id="PF05050"/>
    </source>
</evidence>